<reference evidence="3 4" key="1">
    <citation type="journal article" date="2019" name="Int. J. Syst. Evol. Microbiol.">
        <title>The Global Catalogue of Microorganisms (GCM) 10K type strain sequencing project: providing services to taxonomists for standard genome sequencing and annotation.</title>
        <authorList>
            <consortium name="The Broad Institute Genomics Platform"/>
            <consortium name="The Broad Institute Genome Sequencing Center for Infectious Disease"/>
            <person name="Wu L."/>
            <person name="Ma J."/>
        </authorList>
    </citation>
    <scope>NUCLEOTIDE SEQUENCE [LARGE SCALE GENOMIC DNA]</scope>
    <source>
        <strain evidence="3 4">CGMCC 1.12553</strain>
    </source>
</reference>
<feature type="transmembrane region" description="Helical" evidence="2">
    <location>
        <begin position="12"/>
        <end position="35"/>
    </location>
</feature>
<keyword evidence="2" id="KW-0812">Transmembrane</keyword>
<dbReference type="RefSeq" id="WP_267622481.1">
    <property type="nucleotide sequence ID" value="NZ_JAODIW010000006.1"/>
</dbReference>
<feature type="transmembrane region" description="Helical" evidence="2">
    <location>
        <begin position="47"/>
        <end position="67"/>
    </location>
</feature>
<keyword evidence="2" id="KW-0472">Membrane</keyword>
<proteinExistence type="predicted"/>
<dbReference type="EMBL" id="JBHSDS010000003">
    <property type="protein sequence ID" value="MFC4357217.1"/>
    <property type="molecule type" value="Genomic_DNA"/>
</dbReference>
<evidence type="ECO:0000256" key="1">
    <source>
        <dbReference type="SAM" id="MobiDB-lite"/>
    </source>
</evidence>
<evidence type="ECO:0008006" key="5">
    <source>
        <dbReference type="Google" id="ProtNLM"/>
    </source>
</evidence>
<accession>A0ABD5P8K2</accession>
<keyword evidence="2" id="KW-1133">Transmembrane helix</keyword>
<feature type="region of interest" description="Disordered" evidence="1">
    <location>
        <begin position="71"/>
        <end position="92"/>
    </location>
</feature>
<dbReference type="Proteomes" id="UP001595921">
    <property type="component" value="Unassembled WGS sequence"/>
</dbReference>
<protein>
    <recommendedName>
        <fullName evidence="5">AtpZ/AtpI family protein</fullName>
    </recommendedName>
</protein>
<organism evidence="3 4">
    <name type="scientific">Halobium salinum</name>
    <dbReference type="NCBI Taxonomy" id="1364940"/>
    <lineage>
        <taxon>Archaea</taxon>
        <taxon>Methanobacteriati</taxon>
        <taxon>Methanobacteriota</taxon>
        <taxon>Stenosarchaea group</taxon>
        <taxon>Halobacteria</taxon>
        <taxon>Halobacteriales</taxon>
        <taxon>Haloferacaceae</taxon>
        <taxon>Halobium</taxon>
    </lineage>
</organism>
<evidence type="ECO:0000313" key="3">
    <source>
        <dbReference type="EMBL" id="MFC4357217.1"/>
    </source>
</evidence>
<sequence length="92" mass="9772">MSFEPHAVSARASELAVQVAIAAIVVLLPGAAYYGATGDLWGLRVPLLLGVLSVLSFLLSLVAGYAARKEDAAHAEYEPMQSVQSRSSRDDR</sequence>
<evidence type="ECO:0000313" key="4">
    <source>
        <dbReference type="Proteomes" id="UP001595921"/>
    </source>
</evidence>
<dbReference type="AlphaFoldDB" id="A0ABD5P8K2"/>
<evidence type="ECO:0000256" key="2">
    <source>
        <dbReference type="SAM" id="Phobius"/>
    </source>
</evidence>
<gene>
    <name evidence="3" type="ORF">ACFO0N_04545</name>
</gene>
<name>A0ABD5P8K2_9EURY</name>
<keyword evidence="4" id="KW-1185">Reference proteome</keyword>
<comment type="caution">
    <text evidence="3">The sequence shown here is derived from an EMBL/GenBank/DDBJ whole genome shotgun (WGS) entry which is preliminary data.</text>
</comment>